<keyword evidence="5" id="KW-0732">Signal</keyword>
<comment type="similarity">
    <text evidence="1 10">Belongs to the tannase family.</text>
</comment>
<dbReference type="Pfam" id="PF07519">
    <property type="entry name" value="Tannase"/>
    <property type="match status" value="1"/>
</dbReference>
<keyword evidence="3" id="KW-0624">Polysaccharide degradation</keyword>
<dbReference type="Proteomes" id="UP000738349">
    <property type="component" value="Unassembled WGS sequence"/>
</dbReference>
<evidence type="ECO:0000256" key="9">
    <source>
        <dbReference type="ARBA" id="ARBA00034075"/>
    </source>
</evidence>
<gene>
    <name evidence="11" type="ORF">EDB81DRAFT_657212</name>
</gene>
<evidence type="ECO:0000256" key="6">
    <source>
        <dbReference type="ARBA" id="ARBA00022801"/>
    </source>
</evidence>
<dbReference type="GO" id="GO:0046872">
    <property type="term" value="F:metal ion binding"/>
    <property type="evidence" value="ECO:0007669"/>
    <property type="project" value="UniProtKB-KW"/>
</dbReference>
<evidence type="ECO:0000256" key="7">
    <source>
        <dbReference type="ARBA" id="ARBA00022837"/>
    </source>
</evidence>
<dbReference type="SUPFAM" id="SSF53474">
    <property type="entry name" value="alpha/beta-Hydrolases"/>
    <property type="match status" value="1"/>
</dbReference>
<comment type="catalytic activity">
    <reaction evidence="9">
        <text>feruloyl-polysaccharide + H2O = ferulate + polysaccharide.</text>
        <dbReference type="EC" id="3.1.1.73"/>
    </reaction>
</comment>
<name>A0A9P9EFK3_9HYPO</name>
<accession>A0A9P9EFK3</accession>
<keyword evidence="3" id="KW-0119">Carbohydrate metabolism</keyword>
<dbReference type="PANTHER" id="PTHR33938">
    <property type="entry name" value="FERULOYL ESTERASE B-RELATED"/>
    <property type="match status" value="1"/>
</dbReference>
<comment type="caution">
    <text evidence="11">The sequence shown here is derived from an EMBL/GenBank/DDBJ whole genome shotgun (WGS) entry which is preliminary data.</text>
</comment>
<organism evidence="11 12">
    <name type="scientific">Dactylonectria macrodidyma</name>
    <dbReference type="NCBI Taxonomy" id="307937"/>
    <lineage>
        <taxon>Eukaryota</taxon>
        <taxon>Fungi</taxon>
        <taxon>Dikarya</taxon>
        <taxon>Ascomycota</taxon>
        <taxon>Pezizomycotina</taxon>
        <taxon>Sordariomycetes</taxon>
        <taxon>Hypocreomycetidae</taxon>
        <taxon>Hypocreales</taxon>
        <taxon>Nectriaceae</taxon>
        <taxon>Dactylonectria</taxon>
    </lineage>
</organism>
<dbReference type="InterPro" id="IPR011118">
    <property type="entry name" value="Tannase/feruloyl_esterase"/>
</dbReference>
<dbReference type="EMBL" id="JAGMUV010000013">
    <property type="protein sequence ID" value="KAH7136214.1"/>
    <property type="molecule type" value="Genomic_DNA"/>
</dbReference>
<evidence type="ECO:0000256" key="3">
    <source>
        <dbReference type="ARBA" id="ARBA00022651"/>
    </source>
</evidence>
<protein>
    <recommendedName>
        <fullName evidence="10">Carboxylic ester hydrolase</fullName>
        <ecNumber evidence="10">3.1.1.-</ecNumber>
    </recommendedName>
</protein>
<evidence type="ECO:0000256" key="8">
    <source>
        <dbReference type="ARBA" id="ARBA00023157"/>
    </source>
</evidence>
<dbReference type="PANTHER" id="PTHR33938:SF15">
    <property type="entry name" value="FERULOYL ESTERASE B-RELATED"/>
    <property type="match status" value="1"/>
</dbReference>
<dbReference type="InterPro" id="IPR029058">
    <property type="entry name" value="AB_hydrolase_fold"/>
</dbReference>
<dbReference type="GO" id="GO:0030600">
    <property type="term" value="F:feruloyl esterase activity"/>
    <property type="evidence" value="ECO:0007669"/>
    <property type="project" value="UniProtKB-EC"/>
</dbReference>
<dbReference type="EC" id="3.1.1.-" evidence="10"/>
<evidence type="ECO:0000256" key="2">
    <source>
        <dbReference type="ARBA" id="ARBA00022487"/>
    </source>
</evidence>
<evidence type="ECO:0000256" key="10">
    <source>
        <dbReference type="RuleBase" id="RU361238"/>
    </source>
</evidence>
<dbReference type="OrthoDB" id="3039123at2759"/>
<keyword evidence="12" id="KW-1185">Reference proteome</keyword>
<evidence type="ECO:0000313" key="11">
    <source>
        <dbReference type="EMBL" id="KAH7136214.1"/>
    </source>
</evidence>
<keyword evidence="6 10" id="KW-0378">Hydrolase</keyword>
<proteinExistence type="inferred from homology"/>
<evidence type="ECO:0000313" key="12">
    <source>
        <dbReference type="Proteomes" id="UP000738349"/>
    </source>
</evidence>
<keyword evidence="4" id="KW-0479">Metal-binding</keyword>
<keyword evidence="2" id="KW-0719">Serine esterase</keyword>
<keyword evidence="8" id="KW-1015">Disulfide bond</keyword>
<evidence type="ECO:0000256" key="1">
    <source>
        <dbReference type="ARBA" id="ARBA00006249"/>
    </source>
</evidence>
<keyword evidence="3" id="KW-0858">Xylan degradation</keyword>
<sequence>MSDLPAHCRIAAQFNTSSSSTVHFELWMPAEEEWNNRFLVVGNGGWAGAINYPGMGRGLRSGFAGMSTNAGHNSTADDGTWFRNEEESIDFGHRALHLSIEYSKQLIEAYYSRPTSWSYYMGGSTGGRQGLAEAQLYPEDFDGILVGCPVIWQTHLEAWENYVGKGQYPTTLDTYISADQWTSVHEEVLRQCDGRDGVKDGIISDPKRCDFTPESLLCGIRSNDASKCLTPAQLTNLKAKYNPWIDVNNTFVYPGIAPGAEELVQFYTNGPAPGGIGLTFYQNAILNDSTFEALDISKRHQTFRLVVSD</sequence>
<dbReference type="GO" id="GO:0045493">
    <property type="term" value="P:xylan catabolic process"/>
    <property type="evidence" value="ECO:0007669"/>
    <property type="project" value="UniProtKB-KW"/>
</dbReference>
<dbReference type="AlphaFoldDB" id="A0A9P9EFK3"/>
<evidence type="ECO:0000256" key="4">
    <source>
        <dbReference type="ARBA" id="ARBA00022723"/>
    </source>
</evidence>
<reference evidence="11" key="1">
    <citation type="journal article" date="2021" name="Nat. Commun.">
        <title>Genetic determinants of endophytism in the Arabidopsis root mycobiome.</title>
        <authorList>
            <person name="Mesny F."/>
            <person name="Miyauchi S."/>
            <person name="Thiergart T."/>
            <person name="Pickel B."/>
            <person name="Atanasova L."/>
            <person name="Karlsson M."/>
            <person name="Huettel B."/>
            <person name="Barry K.W."/>
            <person name="Haridas S."/>
            <person name="Chen C."/>
            <person name="Bauer D."/>
            <person name="Andreopoulos W."/>
            <person name="Pangilinan J."/>
            <person name="LaButti K."/>
            <person name="Riley R."/>
            <person name="Lipzen A."/>
            <person name="Clum A."/>
            <person name="Drula E."/>
            <person name="Henrissat B."/>
            <person name="Kohler A."/>
            <person name="Grigoriev I.V."/>
            <person name="Martin F.M."/>
            <person name="Hacquard S."/>
        </authorList>
    </citation>
    <scope>NUCLEOTIDE SEQUENCE</scope>
    <source>
        <strain evidence="11">MPI-CAGE-AT-0147</strain>
    </source>
</reference>
<evidence type="ECO:0000256" key="5">
    <source>
        <dbReference type="ARBA" id="ARBA00022729"/>
    </source>
</evidence>
<keyword evidence="7" id="KW-0106">Calcium</keyword>